<name>A0A8S0SXJ7_OLEEU</name>
<keyword evidence="3" id="KW-1185">Reference proteome</keyword>
<keyword evidence="1" id="KW-1133">Transmembrane helix</keyword>
<evidence type="ECO:0000313" key="2">
    <source>
        <dbReference type="EMBL" id="CAA2996969.1"/>
    </source>
</evidence>
<dbReference type="Gramene" id="OE9A031579T3">
    <property type="protein sequence ID" value="OE9A031579C3"/>
    <property type="gene ID" value="OE9A031579"/>
</dbReference>
<dbReference type="OrthoDB" id="1936534at2759"/>
<dbReference type="EMBL" id="CACTIH010005539">
    <property type="protein sequence ID" value="CAA2996969.1"/>
    <property type="molecule type" value="Genomic_DNA"/>
</dbReference>
<keyword evidence="1" id="KW-0812">Transmembrane</keyword>
<sequence length="183" mass="20191">MVAGQVVEGARTVYFLVALLVVMSLPVMVAIGDVAVMCALVSSFTCVNCYSFREHLQSYGFKSSLTDIPLVSIIRSLIIIYVYTMCDGLMLSHGPYLRTVIFCSINSTILLSTKACPVTVNFEIETSAILSRQMLHLKARRKLLFHGVEPEAVDSCKIAFSGFQRVPRSPTPSSWKTSEVTLK</sequence>
<dbReference type="Proteomes" id="UP000594638">
    <property type="component" value="Unassembled WGS sequence"/>
</dbReference>
<organism evidence="2 3">
    <name type="scientific">Olea europaea subsp. europaea</name>
    <dbReference type="NCBI Taxonomy" id="158383"/>
    <lineage>
        <taxon>Eukaryota</taxon>
        <taxon>Viridiplantae</taxon>
        <taxon>Streptophyta</taxon>
        <taxon>Embryophyta</taxon>
        <taxon>Tracheophyta</taxon>
        <taxon>Spermatophyta</taxon>
        <taxon>Magnoliopsida</taxon>
        <taxon>eudicotyledons</taxon>
        <taxon>Gunneridae</taxon>
        <taxon>Pentapetalae</taxon>
        <taxon>asterids</taxon>
        <taxon>lamiids</taxon>
        <taxon>Lamiales</taxon>
        <taxon>Oleaceae</taxon>
        <taxon>Oleeae</taxon>
        <taxon>Olea</taxon>
    </lineage>
</organism>
<dbReference type="PANTHER" id="PTHR34953">
    <property type="entry name" value="ALPHA/BETA HYDROLASE RELATED PROTEIN"/>
    <property type="match status" value="1"/>
</dbReference>
<reference evidence="2 3" key="1">
    <citation type="submission" date="2019-12" db="EMBL/GenBank/DDBJ databases">
        <authorList>
            <person name="Alioto T."/>
            <person name="Alioto T."/>
            <person name="Gomez Garrido J."/>
        </authorList>
    </citation>
    <scope>NUCLEOTIDE SEQUENCE [LARGE SCALE GENOMIC DNA]</scope>
</reference>
<gene>
    <name evidence="2" type="ORF">OLEA9_A031579</name>
</gene>
<dbReference type="AlphaFoldDB" id="A0A8S0SXJ7"/>
<evidence type="ECO:0000256" key="1">
    <source>
        <dbReference type="SAM" id="Phobius"/>
    </source>
</evidence>
<feature type="transmembrane region" description="Helical" evidence="1">
    <location>
        <begin position="12"/>
        <end position="28"/>
    </location>
</feature>
<comment type="caution">
    <text evidence="2">The sequence shown here is derived from an EMBL/GenBank/DDBJ whole genome shotgun (WGS) entry which is preliminary data.</text>
</comment>
<proteinExistence type="predicted"/>
<protein>
    <submittedName>
        <fullName evidence="2">Uncharacterized protein</fullName>
    </submittedName>
</protein>
<keyword evidence="1" id="KW-0472">Membrane</keyword>
<accession>A0A8S0SXJ7</accession>
<evidence type="ECO:0000313" key="3">
    <source>
        <dbReference type="Proteomes" id="UP000594638"/>
    </source>
</evidence>
<dbReference type="PANTHER" id="PTHR34953:SF1">
    <property type="entry name" value="ALPHA_BETA HYDROLASE RELATED PROTEIN"/>
    <property type="match status" value="1"/>
</dbReference>